<dbReference type="Proteomes" id="UP000254889">
    <property type="component" value="Chromosome"/>
</dbReference>
<proteinExistence type="predicted"/>
<dbReference type="AlphaFoldDB" id="A0A345ZRD5"/>
<name>A0A345ZRD5_9HYPH</name>
<dbReference type="EMBL" id="CP031417">
    <property type="protein sequence ID" value="AXK79482.1"/>
    <property type="molecule type" value="Genomic_DNA"/>
</dbReference>
<dbReference type="SUPFAM" id="SSF52096">
    <property type="entry name" value="ClpP/crotonase"/>
    <property type="match status" value="1"/>
</dbReference>
<gene>
    <name evidence="1" type="ORF">DW352_02485</name>
</gene>
<evidence type="ECO:0000313" key="2">
    <source>
        <dbReference type="Proteomes" id="UP000254889"/>
    </source>
</evidence>
<keyword evidence="2" id="KW-1185">Reference proteome</keyword>
<dbReference type="KEGG" id="ptaw:DW352_02485"/>
<protein>
    <submittedName>
        <fullName evidence="1">Uncharacterized protein</fullName>
    </submittedName>
</protein>
<dbReference type="InterPro" id="IPR029045">
    <property type="entry name" value="ClpP/crotonase-like_dom_sf"/>
</dbReference>
<sequence length="404" mass="42889">MRFELIRQGPSDTCGARCKVFVAATGAITADTPRDFSVFAKGRDLTGATVVLDSDGGSVHGAIALGRAIRKLALDTTVGRVRLLRAPENAEPRGALSPQADCESMCAFVLLGGVRRVVPAEARVMVHQIWLGDRRDDPTAANYSAEDLVLVQRDIGRLAQYTAEMGISIDMLDLSLRIPPWEPMHAMTSDELRTMRVATEQPDIATGAAVAANPPAPIAPPVSRLTNGIQAAMIDISERNWAVVDQSGHSSLARRHPLTVEGEEIGSFDLLVSCGADRGRYDFSYIERRYKGARNAAPDAVGAVTVRVGGLSEPLKVVSSDQRDGEMVTYAAAQVPADLIDAFTSLGNRSMTLETRASGLVTTIRLGNTGARQSLPGLISACRKSPGDRADLSAGQLGGMAAAR</sequence>
<dbReference type="OrthoDB" id="5936191at2"/>
<reference evidence="1 2" key="1">
    <citation type="submission" date="2018-07" db="EMBL/GenBank/DDBJ databases">
        <authorList>
            <person name="Quirk P.G."/>
            <person name="Krulwich T.A."/>
        </authorList>
    </citation>
    <scope>NUCLEOTIDE SEQUENCE [LARGE SCALE GENOMIC DNA]</scope>
    <source>
        <strain evidence="1 2">CC-BB4</strain>
    </source>
</reference>
<evidence type="ECO:0000313" key="1">
    <source>
        <dbReference type="EMBL" id="AXK79482.1"/>
    </source>
</evidence>
<accession>A0A345ZRD5</accession>
<organism evidence="1 2">
    <name type="scientific">Pseudolabrys taiwanensis</name>
    <dbReference type="NCBI Taxonomy" id="331696"/>
    <lineage>
        <taxon>Bacteria</taxon>
        <taxon>Pseudomonadati</taxon>
        <taxon>Pseudomonadota</taxon>
        <taxon>Alphaproteobacteria</taxon>
        <taxon>Hyphomicrobiales</taxon>
        <taxon>Xanthobacteraceae</taxon>
        <taxon>Pseudolabrys</taxon>
    </lineage>
</organism>
<dbReference type="Gene3D" id="3.90.226.10">
    <property type="entry name" value="2-enoyl-CoA Hydratase, Chain A, domain 1"/>
    <property type="match status" value="1"/>
</dbReference>